<gene>
    <name evidence="3" type="ORF">K402DRAFT_418868</name>
</gene>
<accession>A0A6G1H7P1</accession>
<protein>
    <recommendedName>
        <fullName evidence="2">Up-regulated during septation protein 1 domain-containing protein</fullName>
    </recommendedName>
</protein>
<evidence type="ECO:0000313" key="3">
    <source>
        <dbReference type="EMBL" id="KAF1989040.1"/>
    </source>
</evidence>
<dbReference type="EMBL" id="ML977146">
    <property type="protein sequence ID" value="KAF1989040.1"/>
    <property type="molecule type" value="Genomic_DNA"/>
</dbReference>
<reference evidence="3" key="1">
    <citation type="journal article" date="2020" name="Stud. Mycol.">
        <title>101 Dothideomycetes genomes: a test case for predicting lifestyles and emergence of pathogens.</title>
        <authorList>
            <person name="Haridas S."/>
            <person name="Albert R."/>
            <person name="Binder M."/>
            <person name="Bloem J."/>
            <person name="Labutti K."/>
            <person name="Salamov A."/>
            <person name="Andreopoulos B."/>
            <person name="Baker S."/>
            <person name="Barry K."/>
            <person name="Bills G."/>
            <person name="Bluhm B."/>
            <person name="Cannon C."/>
            <person name="Castanera R."/>
            <person name="Culley D."/>
            <person name="Daum C."/>
            <person name="Ezra D."/>
            <person name="Gonzalez J."/>
            <person name="Henrissat B."/>
            <person name="Kuo A."/>
            <person name="Liang C."/>
            <person name="Lipzen A."/>
            <person name="Lutzoni F."/>
            <person name="Magnuson J."/>
            <person name="Mondo S."/>
            <person name="Nolan M."/>
            <person name="Ohm R."/>
            <person name="Pangilinan J."/>
            <person name="Park H.-J."/>
            <person name="Ramirez L."/>
            <person name="Alfaro M."/>
            <person name="Sun H."/>
            <person name="Tritt A."/>
            <person name="Yoshinaga Y."/>
            <person name="Zwiers L.-H."/>
            <person name="Turgeon B."/>
            <person name="Goodwin S."/>
            <person name="Spatafora J."/>
            <person name="Crous P."/>
            <person name="Grigoriev I."/>
        </authorList>
    </citation>
    <scope>NUCLEOTIDE SEQUENCE</scope>
    <source>
        <strain evidence="3">CBS 113979</strain>
    </source>
</reference>
<feature type="region of interest" description="Disordered" evidence="1">
    <location>
        <begin position="192"/>
        <end position="256"/>
    </location>
</feature>
<evidence type="ECO:0000259" key="2">
    <source>
        <dbReference type="Pfam" id="PF15456"/>
    </source>
</evidence>
<feature type="domain" description="Up-regulated during septation protein 1" evidence="2">
    <location>
        <begin position="273"/>
        <end position="388"/>
    </location>
</feature>
<dbReference type="OrthoDB" id="5429395at2759"/>
<evidence type="ECO:0000313" key="4">
    <source>
        <dbReference type="Proteomes" id="UP000800041"/>
    </source>
</evidence>
<organism evidence="3 4">
    <name type="scientific">Aulographum hederae CBS 113979</name>
    <dbReference type="NCBI Taxonomy" id="1176131"/>
    <lineage>
        <taxon>Eukaryota</taxon>
        <taxon>Fungi</taxon>
        <taxon>Dikarya</taxon>
        <taxon>Ascomycota</taxon>
        <taxon>Pezizomycotina</taxon>
        <taxon>Dothideomycetes</taxon>
        <taxon>Pleosporomycetidae</taxon>
        <taxon>Aulographales</taxon>
        <taxon>Aulographaceae</taxon>
    </lineage>
</organism>
<keyword evidence="4" id="KW-1185">Reference proteome</keyword>
<feature type="region of interest" description="Disordered" evidence="1">
    <location>
        <begin position="1"/>
        <end position="40"/>
    </location>
</feature>
<feature type="compositionally biased region" description="Polar residues" evidence="1">
    <location>
        <begin position="1"/>
        <end position="11"/>
    </location>
</feature>
<feature type="region of interest" description="Disordered" evidence="1">
    <location>
        <begin position="402"/>
        <end position="432"/>
    </location>
</feature>
<dbReference type="Pfam" id="PF15456">
    <property type="entry name" value="Uds1"/>
    <property type="match status" value="1"/>
</dbReference>
<feature type="compositionally biased region" description="Low complexity" evidence="1">
    <location>
        <begin position="413"/>
        <end position="426"/>
    </location>
</feature>
<name>A0A6G1H7P1_9PEZI</name>
<feature type="compositionally biased region" description="Polar residues" evidence="1">
    <location>
        <begin position="201"/>
        <end position="222"/>
    </location>
</feature>
<dbReference type="InterPro" id="IPR029191">
    <property type="entry name" value="Uds1"/>
</dbReference>
<feature type="region of interest" description="Disordered" evidence="1">
    <location>
        <begin position="93"/>
        <end position="128"/>
    </location>
</feature>
<proteinExistence type="predicted"/>
<sequence>MTTVQEASLDSPTIPGMPPLHQIMEESCGHSRSSSAPGSDLRAFHALGSVQKQLQEAMEPAWAVEPFVDADIVAPLRYTKNLNAWLDSSMPGTPFPRSHTAPPLETQTRGSPPAPLNPTKPLSPILSPALTPRPVLRVATAIEVTRAEREEPPEVPPKSPSTLASKSSKQSLDDGIPSIIIASMDMSSATTPKTAFPVMTPPNSGITGSIHNSGHSRASSEGSILDRGRPVKRKSKKESSTSPKSAGGNSTLPNGVAPADALIKISERERQGLHKQALEQVERYEILRPKNVSSLSKELRALDDRCAYLRKTYKSLRAGRQKLHKRMINYLRSETLVFSKEALLRQEEALVELDASIDDWIAKLEYAENRRLRVRQKLLEHVAASMTLNGPGPAQRAMACVTPPGSPTARGISPSRSSQAASSPPRAGRRDIESIKVYAEPPIYADHQEIEQQIYTDPPAINSNLFSDIELAVARMCEAC</sequence>
<evidence type="ECO:0000256" key="1">
    <source>
        <dbReference type="SAM" id="MobiDB-lite"/>
    </source>
</evidence>
<feature type="region of interest" description="Disordered" evidence="1">
    <location>
        <begin position="144"/>
        <end position="172"/>
    </location>
</feature>
<dbReference type="Proteomes" id="UP000800041">
    <property type="component" value="Unassembled WGS sequence"/>
</dbReference>
<dbReference type="AlphaFoldDB" id="A0A6G1H7P1"/>